<feature type="region of interest" description="Disordered" evidence="1">
    <location>
        <begin position="229"/>
        <end position="259"/>
    </location>
</feature>
<feature type="compositionally biased region" description="Low complexity" evidence="1">
    <location>
        <begin position="66"/>
        <end position="82"/>
    </location>
</feature>
<feature type="non-terminal residue" evidence="2">
    <location>
        <position position="259"/>
    </location>
</feature>
<evidence type="ECO:0000256" key="1">
    <source>
        <dbReference type="SAM" id="MobiDB-lite"/>
    </source>
</evidence>
<protein>
    <submittedName>
        <fullName evidence="2">Uncharacterized protein</fullName>
    </submittedName>
</protein>
<reference evidence="2" key="1">
    <citation type="submission" date="2019-05" db="EMBL/GenBank/DDBJ databases">
        <title>Annotation for the trematode Fasciolopsis buski.</title>
        <authorList>
            <person name="Choi Y.-J."/>
        </authorList>
    </citation>
    <scope>NUCLEOTIDE SEQUENCE</scope>
    <source>
        <strain evidence="2">HT</strain>
        <tissue evidence="2">Whole worm</tissue>
    </source>
</reference>
<organism evidence="2 3">
    <name type="scientific">Fasciolopsis buskii</name>
    <dbReference type="NCBI Taxonomy" id="27845"/>
    <lineage>
        <taxon>Eukaryota</taxon>
        <taxon>Metazoa</taxon>
        <taxon>Spiralia</taxon>
        <taxon>Lophotrochozoa</taxon>
        <taxon>Platyhelminthes</taxon>
        <taxon>Trematoda</taxon>
        <taxon>Digenea</taxon>
        <taxon>Plagiorchiida</taxon>
        <taxon>Echinostomata</taxon>
        <taxon>Echinostomatoidea</taxon>
        <taxon>Fasciolidae</taxon>
        <taxon>Fasciolopsis</taxon>
    </lineage>
</organism>
<feature type="region of interest" description="Disordered" evidence="1">
    <location>
        <begin position="157"/>
        <end position="182"/>
    </location>
</feature>
<feature type="compositionally biased region" description="Basic and acidic residues" evidence="1">
    <location>
        <begin position="250"/>
        <end position="259"/>
    </location>
</feature>
<feature type="region of interest" description="Disordered" evidence="1">
    <location>
        <begin position="1"/>
        <end position="24"/>
    </location>
</feature>
<comment type="caution">
    <text evidence="2">The sequence shown here is derived from an EMBL/GenBank/DDBJ whole genome shotgun (WGS) entry which is preliminary data.</text>
</comment>
<gene>
    <name evidence="2" type="ORF">FBUS_11435</name>
</gene>
<keyword evidence="3" id="KW-1185">Reference proteome</keyword>
<dbReference type="AlphaFoldDB" id="A0A8E0RRG4"/>
<name>A0A8E0RRG4_9TREM</name>
<accession>A0A8E0RRG4</accession>
<dbReference type="Proteomes" id="UP000728185">
    <property type="component" value="Unassembled WGS sequence"/>
</dbReference>
<evidence type="ECO:0000313" key="2">
    <source>
        <dbReference type="EMBL" id="KAA0191322.1"/>
    </source>
</evidence>
<proteinExistence type="predicted"/>
<sequence>CKIAFSQFPNPYRQGKSQRPPKIFHRSENVTRQALRNLVHEIDSFCERTQSPATPIPTFSIPHDPSMPTLSPQQPTSSSTSTAIPNASGSCTEKSAGEHQTHPDNILQPLTSGPAVLSAGIAASPSLPLIAASGTIECNTPSLVSVSLHSSTLPNGLIPVERQSSSSPTRKNKKKLAHQSSMSVVRRRMVNSWLTELAMRPSRTLSSEGQKRPALCLAVVDSQDCEQTNSSDSWFLPLPAPSSPPGNLRALEDTLNDDR</sequence>
<feature type="region of interest" description="Disordered" evidence="1">
    <location>
        <begin position="49"/>
        <end position="110"/>
    </location>
</feature>
<evidence type="ECO:0000313" key="3">
    <source>
        <dbReference type="Proteomes" id="UP000728185"/>
    </source>
</evidence>
<dbReference type="EMBL" id="LUCM01006407">
    <property type="protein sequence ID" value="KAA0191322.1"/>
    <property type="molecule type" value="Genomic_DNA"/>
</dbReference>
<feature type="compositionally biased region" description="Polar residues" evidence="1">
    <location>
        <begin position="83"/>
        <end position="93"/>
    </location>
</feature>